<dbReference type="Proteomes" id="UP000034502">
    <property type="component" value="Unassembled WGS sequence"/>
</dbReference>
<evidence type="ECO:0000313" key="3">
    <source>
        <dbReference type="Proteomes" id="UP000034502"/>
    </source>
</evidence>
<gene>
    <name evidence="2" type="ORF">UX86_C0006G0001</name>
</gene>
<dbReference type="InterPro" id="IPR036390">
    <property type="entry name" value="WH_DNA-bd_sf"/>
</dbReference>
<evidence type="ECO:0000259" key="1">
    <source>
        <dbReference type="PROSITE" id="PS51462"/>
    </source>
</evidence>
<sequence>MDYRDLSFVQYRILSAFIRKPQLTYSEARPEDIDNDLYKYHLKFLQEKGVVSKTDTWYSLTDDGKKLIQYLDISGTARETFKISVLCYLFHGGNVLLQKRARQPYLGDIEVISGKLLPGEAVEAAAARKLLEETGLSARFSLSGIIRKIRRFPVEQIFEDTLYHVCRAQDPTGTLEPANGFGEHFWTPVTQALQLISKNTTFTPNSHQVMRCAASGEETLFYLTEDISLPRV</sequence>
<evidence type="ECO:0000313" key="2">
    <source>
        <dbReference type="EMBL" id="KKU64633.1"/>
    </source>
</evidence>
<dbReference type="Pfam" id="PF00293">
    <property type="entry name" value="NUDIX"/>
    <property type="match status" value="1"/>
</dbReference>
<dbReference type="GO" id="GO:0016787">
    <property type="term" value="F:hydrolase activity"/>
    <property type="evidence" value="ECO:0007669"/>
    <property type="project" value="UniProtKB-KW"/>
</dbReference>
<dbReference type="Gene3D" id="3.90.79.10">
    <property type="entry name" value="Nucleoside Triphosphate Pyrophosphohydrolase"/>
    <property type="match status" value="1"/>
</dbReference>
<dbReference type="SUPFAM" id="SSF46785">
    <property type="entry name" value="Winged helix' DNA-binding domain"/>
    <property type="match status" value="1"/>
</dbReference>
<accession>A0A0G1UET2</accession>
<dbReference type="EMBL" id="LCNU01000006">
    <property type="protein sequence ID" value="KKU64633.1"/>
    <property type="molecule type" value="Genomic_DNA"/>
</dbReference>
<dbReference type="PROSITE" id="PS51462">
    <property type="entry name" value="NUDIX"/>
    <property type="match status" value="1"/>
</dbReference>
<keyword evidence="2" id="KW-0378">Hydrolase</keyword>
<dbReference type="InterPro" id="IPR015797">
    <property type="entry name" value="NUDIX_hydrolase-like_dom_sf"/>
</dbReference>
<reference evidence="2 3" key="1">
    <citation type="journal article" date="2015" name="Nature">
        <title>rRNA introns, odd ribosomes, and small enigmatic genomes across a large radiation of phyla.</title>
        <authorList>
            <person name="Brown C.T."/>
            <person name="Hug L.A."/>
            <person name="Thomas B.C."/>
            <person name="Sharon I."/>
            <person name="Castelle C.J."/>
            <person name="Singh A."/>
            <person name="Wilkins M.J."/>
            <person name="Williams K.H."/>
            <person name="Banfield J.F."/>
        </authorList>
    </citation>
    <scope>NUCLEOTIDE SEQUENCE [LARGE SCALE GENOMIC DNA]</scope>
</reference>
<name>A0A0G1UET2_9BACT</name>
<protein>
    <submittedName>
        <fullName evidence="2">Hydrolase, nudix family</fullName>
    </submittedName>
</protein>
<dbReference type="InterPro" id="IPR000086">
    <property type="entry name" value="NUDIX_hydrolase_dom"/>
</dbReference>
<feature type="domain" description="Nudix hydrolase" evidence="1">
    <location>
        <begin position="80"/>
        <end position="208"/>
    </location>
</feature>
<dbReference type="SUPFAM" id="SSF55811">
    <property type="entry name" value="Nudix"/>
    <property type="match status" value="1"/>
</dbReference>
<proteinExistence type="predicted"/>
<organism evidence="2 3">
    <name type="scientific">Candidatus Amesbacteria bacterium GW2011_GWC1_47_15</name>
    <dbReference type="NCBI Taxonomy" id="1618364"/>
    <lineage>
        <taxon>Bacteria</taxon>
        <taxon>Candidatus Amesiibacteriota</taxon>
    </lineage>
</organism>
<comment type="caution">
    <text evidence="2">The sequence shown here is derived from an EMBL/GenBank/DDBJ whole genome shotgun (WGS) entry which is preliminary data.</text>
</comment>
<dbReference type="STRING" id="1618364.UX86_C0006G0001"/>
<dbReference type="AlphaFoldDB" id="A0A0G1UET2"/>